<gene>
    <name evidence="1" type="ORF">AVEN_220377_1</name>
</gene>
<comment type="caution">
    <text evidence="1">The sequence shown here is derived from an EMBL/GenBank/DDBJ whole genome shotgun (WGS) entry which is preliminary data.</text>
</comment>
<dbReference type="EMBL" id="BGPR01076012">
    <property type="protein sequence ID" value="GBL58813.1"/>
    <property type="molecule type" value="Genomic_DNA"/>
</dbReference>
<sequence>MSPREERNQVSIISLVRHAVSPRQVQGIDVKQTCSNADEETFQNGPEFRDVETICCTTQLLETWVNALSKDSSCSQFKMVRGMRQINIRSIH</sequence>
<protein>
    <submittedName>
        <fullName evidence="1">Uncharacterized protein</fullName>
    </submittedName>
</protein>
<proteinExistence type="predicted"/>
<dbReference type="Proteomes" id="UP000499080">
    <property type="component" value="Unassembled WGS sequence"/>
</dbReference>
<accession>A0A4Y1ZMK8</accession>
<evidence type="ECO:0000313" key="2">
    <source>
        <dbReference type="Proteomes" id="UP000499080"/>
    </source>
</evidence>
<evidence type="ECO:0000313" key="1">
    <source>
        <dbReference type="EMBL" id="GBL58813.1"/>
    </source>
</evidence>
<dbReference type="AlphaFoldDB" id="A0A4Y1ZMK8"/>
<keyword evidence="2" id="KW-1185">Reference proteome</keyword>
<reference evidence="1 2" key="1">
    <citation type="journal article" date="2019" name="Sci. Rep.">
        <title>Orb-weaving spider Araneus ventricosus genome elucidates the spidroin gene catalogue.</title>
        <authorList>
            <person name="Kono N."/>
            <person name="Nakamura H."/>
            <person name="Ohtoshi R."/>
            <person name="Moran D.A.P."/>
            <person name="Shinohara A."/>
            <person name="Yoshida Y."/>
            <person name="Fujiwara M."/>
            <person name="Mori M."/>
            <person name="Tomita M."/>
            <person name="Arakawa K."/>
        </authorList>
    </citation>
    <scope>NUCLEOTIDE SEQUENCE [LARGE SCALE GENOMIC DNA]</scope>
</reference>
<name>A0A4Y1ZMK8_ARAVE</name>
<organism evidence="1 2">
    <name type="scientific">Araneus ventricosus</name>
    <name type="common">Orbweaver spider</name>
    <name type="synonym">Epeira ventricosa</name>
    <dbReference type="NCBI Taxonomy" id="182803"/>
    <lineage>
        <taxon>Eukaryota</taxon>
        <taxon>Metazoa</taxon>
        <taxon>Ecdysozoa</taxon>
        <taxon>Arthropoda</taxon>
        <taxon>Chelicerata</taxon>
        <taxon>Arachnida</taxon>
        <taxon>Araneae</taxon>
        <taxon>Araneomorphae</taxon>
        <taxon>Entelegynae</taxon>
        <taxon>Araneoidea</taxon>
        <taxon>Araneidae</taxon>
        <taxon>Araneus</taxon>
    </lineage>
</organism>